<gene>
    <name evidence="4" type="ORF">HY912_09595</name>
</gene>
<evidence type="ECO:0000256" key="2">
    <source>
        <dbReference type="PROSITE-ProRule" id="PRU00169"/>
    </source>
</evidence>
<protein>
    <submittedName>
        <fullName evidence="4">Response regulator</fullName>
    </submittedName>
</protein>
<dbReference type="EMBL" id="JACRDE010000260">
    <property type="protein sequence ID" value="MBI5249737.1"/>
    <property type="molecule type" value="Genomic_DNA"/>
</dbReference>
<dbReference type="PANTHER" id="PTHR44591:SF3">
    <property type="entry name" value="RESPONSE REGULATORY DOMAIN-CONTAINING PROTEIN"/>
    <property type="match status" value="1"/>
</dbReference>
<dbReference type="AlphaFoldDB" id="A0A9D6V1J1"/>
<name>A0A9D6V1J1_9BACT</name>
<dbReference type="Gene3D" id="3.40.50.2300">
    <property type="match status" value="1"/>
</dbReference>
<organism evidence="4 5">
    <name type="scientific">Desulfomonile tiedjei</name>
    <dbReference type="NCBI Taxonomy" id="2358"/>
    <lineage>
        <taxon>Bacteria</taxon>
        <taxon>Pseudomonadati</taxon>
        <taxon>Thermodesulfobacteriota</taxon>
        <taxon>Desulfomonilia</taxon>
        <taxon>Desulfomonilales</taxon>
        <taxon>Desulfomonilaceae</taxon>
        <taxon>Desulfomonile</taxon>
    </lineage>
</organism>
<reference evidence="4" key="1">
    <citation type="submission" date="2020-07" db="EMBL/GenBank/DDBJ databases">
        <title>Huge and variable diversity of episymbiotic CPR bacteria and DPANN archaea in groundwater ecosystems.</title>
        <authorList>
            <person name="He C.Y."/>
            <person name="Keren R."/>
            <person name="Whittaker M."/>
            <person name="Farag I.F."/>
            <person name="Doudna J."/>
            <person name="Cate J.H.D."/>
            <person name="Banfield J.F."/>
        </authorList>
    </citation>
    <scope>NUCLEOTIDE SEQUENCE</scope>
    <source>
        <strain evidence="4">NC_groundwater_1664_Pr3_B-0.1um_52_9</strain>
    </source>
</reference>
<feature type="modified residue" description="4-aspartylphosphate" evidence="2">
    <location>
        <position position="56"/>
    </location>
</feature>
<evidence type="ECO:0000256" key="1">
    <source>
        <dbReference type="ARBA" id="ARBA00022553"/>
    </source>
</evidence>
<accession>A0A9D6V1J1</accession>
<dbReference type="PANTHER" id="PTHR44591">
    <property type="entry name" value="STRESS RESPONSE REGULATOR PROTEIN 1"/>
    <property type="match status" value="1"/>
</dbReference>
<dbReference type="InterPro" id="IPR001789">
    <property type="entry name" value="Sig_transdc_resp-reg_receiver"/>
</dbReference>
<dbReference type="Pfam" id="PF14332">
    <property type="entry name" value="DUF4388"/>
    <property type="match status" value="1"/>
</dbReference>
<dbReference type="SUPFAM" id="SSF52172">
    <property type="entry name" value="CheY-like"/>
    <property type="match status" value="1"/>
</dbReference>
<dbReference type="Pfam" id="PF00072">
    <property type="entry name" value="Response_reg"/>
    <property type="match status" value="1"/>
</dbReference>
<keyword evidence="1 2" id="KW-0597">Phosphoprotein</keyword>
<evidence type="ECO:0000259" key="3">
    <source>
        <dbReference type="PROSITE" id="PS50110"/>
    </source>
</evidence>
<dbReference type="InterPro" id="IPR025497">
    <property type="entry name" value="PatA-like_N"/>
</dbReference>
<evidence type="ECO:0000313" key="5">
    <source>
        <dbReference type="Proteomes" id="UP000807825"/>
    </source>
</evidence>
<proteinExistence type="predicted"/>
<evidence type="ECO:0000313" key="4">
    <source>
        <dbReference type="EMBL" id="MBI5249737.1"/>
    </source>
</evidence>
<comment type="caution">
    <text evidence="4">The sequence shown here is derived from an EMBL/GenBank/DDBJ whole genome shotgun (WGS) entry which is preliminary data.</text>
</comment>
<dbReference type="InterPro" id="IPR050595">
    <property type="entry name" value="Bact_response_regulator"/>
</dbReference>
<dbReference type="Proteomes" id="UP000807825">
    <property type="component" value="Unassembled WGS sequence"/>
</dbReference>
<feature type="domain" description="Response regulatory" evidence="3">
    <location>
        <begin position="7"/>
        <end position="121"/>
    </location>
</feature>
<dbReference type="SMART" id="SM00448">
    <property type="entry name" value="REC"/>
    <property type="match status" value="1"/>
</dbReference>
<dbReference type="InterPro" id="IPR011006">
    <property type="entry name" value="CheY-like_superfamily"/>
</dbReference>
<dbReference type="GO" id="GO:0000160">
    <property type="term" value="P:phosphorelay signal transduction system"/>
    <property type="evidence" value="ECO:0007669"/>
    <property type="project" value="InterPro"/>
</dbReference>
<dbReference type="CDD" id="cd00156">
    <property type="entry name" value="REC"/>
    <property type="match status" value="1"/>
</dbReference>
<dbReference type="PROSITE" id="PS50110">
    <property type="entry name" value="RESPONSE_REGULATORY"/>
    <property type="match status" value="1"/>
</dbReference>
<sequence>MNDTVPSLLLVDDDADVVWGIGRCLARAGFSVTTSGNGAEAINLLASRHFDFLLTDIRMPEVNGIELTGWTRKNRPQTRVMVMTAFGSPAIRQLSFRKGAIQYLEKPLDPNLLIEVLRSQGQKELFSGSIDEIDLLDYMQLMMLSGKQAIVEVVCSNGDRGLVFIASGSVLHAKCGELKGEDALYRCLSFSGGTFANLPWVEPEEITIHKPGDFLLVEAARKRDETNNEVERDSDRYR</sequence>